<dbReference type="InterPro" id="IPR017996">
    <property type="entry name" value="MRJP/yellow-related"/>
</dbReference>
<evidence type="ECO:0000313" key="4">
    <source>
        <dbReference type="EMBL" id="QNT79003.1"/>
    </source>
</evidence>
<dbReference type="Pfam" id="PF03022">
    <property type="entry name" value="MRJP"/>
    <property type="match status" value="1"/>
</dbReference>
<dbReference type="Gene3D" id="2.120.10.30">
    <property type="entry name" value="TolB, C-terminal domain"/>
    <property type="match status" value="1"/>
</dbReference>
<dbReference type="KEGG" id="ebla:JGUZn3_17880"/>
<name>A0A7H1NT93_9PROT</name>
<dbReference type="GO" id="GO:0005576">
    <property type="term" value="C:extracellular region"/>
    <property type="evidence" value="ECO:0007669"/>
    <property type="project" value="UniProtKB-SubCell"/>
</dbReference>
<keyword evidence="3" id="KW-0732">Signal</keyword>
<comment type="subcellular location">
    <subcellularLocation>
        <location evidence="1">Secreted</location>
    </subcellularLocation>
</comment>
<dbReference type="AlphaFoldDB" id="A0A7H1NT93"/>
<protein>
    <submittedName>
        <fullName evidence="4">Major royal jelly protein</fullName>
    </submittedName>
</protein>
<gene>
    <name evidence="4" type="ORF">JGUZn3_17880</name>
</gene>
<dbReference type="PANTHER" id="PTHR10009">
    <property type="entry name" value="PROTEIN YELLOW-RELATED"/>
    <property type="match status" value="1"/>
</dbReference>
<evidence type="ECO:0000256" key="2">
    <source>
        <dbReference type="ARBA" id="ARBA00022525"/>
    </source>
</evidence>
<organism evidence="4 5">
    <name type="scientific">Entomobacter blattae</name>
    <dbReference type="NCBI Taxonomy" id="2762277"/>
    <lineage>
        <taxon>Bacteria</taxon>
        <taxon>Pseudomonadati</taxon>
        <taxon>Pseudomonadota</taxon>
        <taxon>Alphaproteobacteria</taxon>
        <taxon>Acetobacterales</taxon>
        <taxon>Acetobacteraceae</taxon>
        <taxon>Entomobacter</taxon>
    </lineage>
</organism>
<dbReference type="InterPro" id="IPR011042">
    <property type="entry name" value="6-blade_b-propeller_TolB-like"/>
</dbReference>
<dbReference type="SUPFAM" id="SSF63829">
    <property type="entry name" value="Calcium-dependent phosphotriesterase"/>
    <property type="match status" value="1"/>
</dbReference>
<feature type="chain" id="PRO_5028927621" evidence="3">
    <location>
        <begin position="28"/>
        <end position="418"/>
    </location>
</feature>
<accession>A0A7H1NT93</accession>
<keyword evidence="5" id="KW-1185">Reference proteome</keyword>
<dbReference type="EMBL" id="CP060244">
    <property type="protein sequence ID" value="QNT79003.1"/>
    <property type="molecule type" value="Genomic_DNA"/>
</dbReference>
<dbReference type="PANTHER" id="PTHR10009:SF18">
    <property type="entry name" value="PROTEIN YELLOW-LIKE PROTEIN"/>
    <property type="match status" value="1"/>
</dbReference>
<keyword evidence="2" id="KW-0964">Secreted</keyword>
<reference evidence="4 5" key="1">
    <citation type="submission" date="2020-08" db="EMBL/GenBank/DDBJ databases">
        <title>Complete genome sequence of Entomobacter blattae G55GP.</title>
        <authorList>
            <person name="Poehlein A."/>
            <person name="Guzman J."/>
            <person name="Daniel R."/>
            <person name="Vilcinskas A."/>
        </authorList>
    </citation>
    <scope>NUCLEOTIDE SEQUENCE [LARGE SCALE GENOMIC DNA]</scope>
    <source>
        <strain evidence="4 5">G55GP</strain>
    </source>
</reference>
<evidence type="ECO:0000256" key="3">
    <source>
        <dbReference type="SAM" id="SignalP"/>
    </source>
</evidence>
<proteinExistence type="predicted"/>
<sequence length="418" mass="46006">MNNHYFSFTGKTIAILAAMTCFTYSQAEAVAPLISQLGHSYHKRYKGSFPHHRAEHAYKPVIDLKKDKRLIEVATSSNRIWNGVTTTPDGRIFVTFPQVEGPGTQLAQISGNTVSPSIVPFPSAAWNNPPNDNPLQGFLHVTDARVGPDGALWVLDSGIRTGIYSQQGDIPIQRVEGGPRLFKFNIDNLQEMHYDVIDFTDYTESDSALTNFRLNGDTVIITDSGHPGLIVHNLKTDDTSRVLDRANATICHPKMVGSRNLSEINPQLNTLGVRHLEISPDGKTVYFQTACGSMNKIATHWLTDDVSDDERVQHIEKFADTPFTGGTAIDSAGNLYISDITNSSIIKYTPEGIPSIVIQDPQLSWVANMWIDGKGNLWLPASQLGNTPFLNNGQNKVAYPVKLFSINVGALPAPNDHR</sequence>
<dbReference type="Proteomes" id="UP000516349">
    <property type="component" value="Chromosome"/>
</dbReference>
<dbReference type="RefSeq" id="WP_203413210.1">
    <property type="nucleotide sequence ID" value="NZ_CP060244.1"/>
</dbReference>
<feature type="signal peptide" evidence="3">
    <location>
        <begin position="1"/>
        <end position="27"/>
    </location>
</feature>
<evidence type="ECO:0000256" key="1">
    <source>
        <dbReference type="ARBA" id="ARBA00004613"/>
    </source>
</evidence>
<evidence type="ECO:0000313" key="5">
    <source>
        <dbReference type="Proteomes" id="UP000516349"/>
    </source>
</evidence>